<gene>
    <name evidence="5" type="ORF">AO440_001899</name>
</gene>
<dbReference type="VEuPathDB" id="FungiDB:CAGL0G10087g"/>
<evidence type="ECO:0000313" key="6">
    <source>
        <dbReference type="Proteomes" id="UP000054886"/>
    </source>
</evidence>
<dbReference type="VEuPathDB" id="FungiDB:GVI51_G09933"/>
<dbReference type="InterPro" id="IPR011990">
    <property type="entry name" value="TPR-like_helical_dom_sf"/>
</dbReference>
<organism evidence="5 6">
    <name type="scientific">Candida glabrata</name>
    <name type="common">Yeast</name>
    <name type="synonym">Torulopsis glabrata</name>
    <dbReference type="NCBI Taxonomy" id="5478"/>
    <lineage>
        <taxon>Eukaryota</taxon>
        <taxon>Fungi</taxon>
        <taxon>Dikarya</taxon>
        <taxon>Ascomycota</taxon>
        <taxon>Saccharomycotina</taxon>
        <taxon>Saccharomycetes</taxon>
        <taxon>Saccharomycetales</taxon>
        <taxon>Saccharomycetaceae</taxon>
        <taxon>Nakaseomyces</taxon>
    </lineage>
</organism>
<dbReference type="PANTHER" id="PTHR15704:SF7">
    <property type="entry name" value="SUPERKILLER COMPLEX PROTEIN 3"/>
    <property type="match status" value="1"/>
</dbReference>
<dbReference type="SMART" id="SM00028">
    <property type="entry name" value="TPR"/>
    <property type="match status" value="8"/>
</dbReference>
<keyword evidence="2 3" id="KW-0802">TPR repeat</keyword>
<dbReference type="VEuPathDB" id="FungiDB:B1J91_G10087g"/>
<dbReference type="PANTHER" id="PTHR15704">
    <property type="entry name" value="SUPERKILLER 3 PROTEIN-RELATED"/>
    <property type="match status" value="1"/>
</dbReference>
<feature type="region of interest" description="Disordered" evidence="4">
    <location>
        <begin position="341"/>
        <end position="367"/>
    </location>
</feature>
<dbReference type="EMBL" id="LLZZ01000110">
    <property type="protein sequence ID" value="KTB06213.1"/>
    <property type="molecule type" value="Genomic_DNA"/>
</dbReference>
<dbReference type="SUPFAM" id="SSF48452">
    <property type="entry name" value="TPR-like"/>
    <property type="match status" value="4"/>
</dbReference>
<comment type="caution">
    <text evidence="5">The sequence shown here is derived from an EMBL/GenBank/DDBJ whole genome shotgun (WGS) entry which is preliminary data.</text>
</comment>
<keyword evidence="1" id="KW-0677">Repeat</keyword>
<feature type="repeat" description="TPR" evidence="3">
    <location>
        <begin position="4"/>
        <end position="37"/>
    </location>
</feature>
<reference evidence="5 6" key="1">
    <citation type="submission" date="2015-10" db="EMBL/GenBank/DDBJ databases">
        <title>Draft genomes sequences of Candida glabrata isolates 1A, 1B, 2A, 2B, 3A and 3B.</title>
        <authorList>
            <person name="Haavelsrud O.E."/>
            <person name="Gaustad P."/>
        </authorList>
    </citation>
    <scope>NUCLEOTIDE SEQUENCE [LARGE SCALE GENOMIC DNA]</scope>
    <source>
        <strain evidence="5">910700640</strain>
    </source>
</reference>
<evidence type="ECO:0000256" key="1">
    <source>
        <dbReference type="ARBA" id="ARBA00022737"/>
    </source>
</evidence>
<dbReference type="InterPro" id="IPR039226">
    <property type="entry name" value="Ski3/TTC37"/>
</dbReference>
<dbReference type="InterPro" id="IPR019734">
    <property type="entry name" value="TPR_rpt"/>
</dbReference>
<dbReference type="Pfam" id="PF14559">
    <property type="entry name" value="TPR_19"/>
    <property type="match status" value="1"/>
</dbReference>
<evidence type="ECO:0000256" key="2">
    <source>
        <dbReference type="ARBA" id="ARBA00022803"/>
    </source>
</evidence>
<evidence type="ECO:0000256" key="4">
    <source>
        <dbReference type="SAM" id="MobiDB-lite"/>
    </source>
</evidence>
<dbReference type="Gene3D" id="1.25.40.10">
    <property type="entry name" value="Tetratricopeptide repeat domain"/>
    <property type="match status" value="3"/>
</dbReference>
<dbReference type="GO" id="GO:0055087">
    <property type="term" value="C:Ski complex"/>
    <property type="evidence" value="ECO:0007669"/>
    <property type="project" value="EnsemblFungi"/>
</dbReference>
<proteinExistence type="predicted"/>
<dbReference type="Pfam" id="PF13432">
    <property type="entry name" value="TPR_16"/>
    <property type="match status" value="2"/>
</dbReference>
<dbReference type="InterPro" id="IPR040962">
    <property type="entry name" value="TPR_22"/>
</dbReference>
<dbReference type="PROSITE" id="PS50005">
    <property type="entry name" value="TPR"/>
    <property type="match status" value="3"/>
</dbReference>
<name>A0A0W0C986_CANGB</name>
<evidence type="ECO:0000313" key="5">
    <source>
        <dbReference type="EMBL" id="KTB06213.1"/>
    </source>
</evidence>
<protein>
    <submittedName>
        <fullName evidence="5">Superkiller protein 3</fullName>
    </submittedName>
</protein>
<evidence type="ECO:0000256" key="3">
    <source>
        <dbReference type="PROSITE-ProRule" id="PRU00339"/>
    </source>
</evidence>
<feature type="repeat" description="TPR" evidence="3">
    <location>
        <begin position="679"/>
        <end position="712"/>
    </location>
</feature>
<dbReference type="Pfam" id="PF18833">
    <property type="entry name" value="TPR_22"/>
    <property type="match status" value="1"/>
</dbReference>
<dbReference type="Proteomes" id="UP000054886">
    <property type="component" value="Unassembled WGS sequence"/>
</dbReference>
<feature type="repeat" description="TPR" evidence="3">
    <location>
        <begin position="713"/>
        <end position="746"/>
    </location>
</feature>
<dbReference type="VEuPathDB" id="FungiDB:GWK60_G09801"/>
<accession>A0A0W0C986</accession>
<dbReference type="GO" id="GO:0070478">
    <property type="term" value="P:nuclear-transcribed mRNA catabolic process, 3'-5' exonucleolytic nonsense-mediated decay"/>
    <property type="evidence" value="ECO:0007669"/>
    <property type="project" value="EnsemblFungi"/>
</dbReference>
<dbReference type="GO" id="GO:0070481">
    <property type="term" value="P:nuclear-transcribed mRNA catabolic process, non-stop decay"/>
    <property type="evidence" value="ECO:0007669"/>
    <property type="project" value="EnsemblFungi"/>
</dbReference>
<sequence>MSNVKQLLKEAKVELGRGDFEEARNLSLKVLKLDPDNYFAHVFLGKCFSMIPNSLYDSVEHYKKAIDINSQSLLAWKGLFLLFKDVTGIFPNVVSYDEYFTLCAKYADVLAEQGESQIELIDDIKKMRRDYQESEEQYLRHLVPGKDLSEKLGRYLLSSSYALDKLIKLLNKKEQDRIAQIVSKERLKFSTSDPSFQIKINSLAWEVYADSEVDQMYNQLVNIVDDDEKRAKLEEEWLKYRLRVLRSMPASMKPLYFEKVKTTIEDMVLVNHDSLDAWKLYFEWQDYSELDKIELKYILQFFKKFPNEPLAVILYSWASSKYSQYDKVQIQKVMTDETQADAKSEIGSATESSSAEESDEEGLKQEDVKALMDTPEEYVGLVEEDILLAMTENIKKAKTSILAHRIIVYYHLLSREYETALPTVKAGISLIAYNVKDLGYPFFNSKREFTIALGTVYTYVDTPKNHEAALSLFDKVLLEQPSNTEAKLGKGFIYMERENWTEAYELLLAVSLKYADRWDVLSEIGWCRVMLGQCEQAILDFKEVLKNIHGMDLRTQEFRALNYWRLAETYLNIQESEHVSEGFENVKLAYKILIQSIKALDGYAPSYCSLGKIYSNYYGDFSRAFRCHYRAFELDAGDIISAEYLARTYADATNWTLALEVSERLVKSEKSKKALRKVSWPYRILGVAYLEKQQDAESIQWFQLALRIDPTDVESWIGLGQSYLNCGRVEASLKVFERALDLDEHHSYALYYKAVCHSQLGEYEESLKLMYNLVGENPKTIPFKVSCATLISEYSKDLYSQGYLLKSISESQKAILLIDDINNNGGLQSQEVWIALFTCINNYLLVQSEIDEMPIELLLNIFQNVNIKKVASVDAIDRLSLNDIIDNTSSSSIEIASKLLILCAKYALYLTGEDISQATVGSSLWGNLGLAELNAYSLFDETEYRESAIMCFKKSIQFQSNYVESWFGLAVSTMDFNYRVSQHCFIKAMSLSPRDPTIIFAYAMLSLRCNDIDLATQLINKAQTISPAESSPWLGLALLNEKKNGSSNSVSLFSHAFVLSNGRSPSIQLLFAKSVLNSQIGSGIMDGDLSSIEQLTSVASALEQYFKKVPNNPFALQCALLCFERLHDFNGTDEICKKLLNILEERYEKTEDENELLHFALFKSHVARIELESGKYQSCLENADISQDLLNEYSYAYLTKAKLSNYLCLGLGNFFLNNLDKTFEYFQTLLGESKESGTIICLVSKILYEIGMEDSKEIALQELNEYLDENAGELKILLILTAMALIDDRECELKSLLKSLSGLPNSKWLLDKERSIPWLVNVIEKRIAQAEKSTMDKRSVFYFPNDNRVWGSLSKRIQHRIVCAGQNKVSTKQFSNLTAEIRSVSYLQRSIFLSPSNCKAIKTLESCFVNM</sequence>